<evidence type="ECO:0000313" key="2">
    <source>
        <dbReference type="Proteomes" id="UP000776164"/>
    </source>
</evidence>
<dbReference type="EMBL" id="JAFBBU010000001">
    <property type="protein sequence ID" value="MBM7473647.1"/>
    <property type="molecule type" value="Genomic_DNA"/>
</dbReference>
<name>A0ABS2L997_9MICO</name>
<sequence>MPTIQSHSLGGTYVSGCQPAIDRGTFTGCSEVPTVGGYVTMLSQPLAVGRYTDQSQQ</sequence>
<organism evidence="1 2">
    <name type="scientific">Subtercola frigoramans</name>
    <dbReference type="NCBI Taxonomy" id="120298"/>
    <lineage>
        <taxon>Bacteria</taxon>
        <taxon>Bacillati</taxon>
        <taxon>Actinomycetota</taxon>
        <taxon>Actinomycetes</taxon>
        <taxon>Micrococcales</taxon>
        <taxon>Microbacteriaceae</taxon>
        <taxon>Subtercola</taxon>
    </lineage>
</organism>
<keyword evidence="2" id="KW-1185">Reference proteome</keyword>
<reference evidence="1 2" key="1">
    <citation type="submission" date="2021-01" db="EMBL/GenBank/DDBJ databases">
        <title>Sequencing the genomes of 1000 actinobacteria strains.</title>
        <authorList>
            <person name="Klenk H.-P."/>
        </authorList>
    </citation>
    <scope>NUCLEOTIDE SEQUENCE [LARGE SCALE GENOMIC DNA]</scope>
    <source>
        <strain evidence="1 2">DSM 13057</strain>
    </source>
</reference>
<gene>
    <name evidence="1" type="ORF">JOE66_003281</name>
</gene>
<evidence type="ECO:0000313" key="1">
    <source>
        <dbReference type="EMBL" id="MBM7473647.1"/>
    </source>
</evidence>
<proteinExistence type="predicted"/>
<dbReference type="Proteomes" id="UP000776164">
    <property type="component" value="Unassembled WGS sequence"/>
</dbReference>
<accession>A0ABS2L997</accession>
<protein>
    <submittedName>
        <fullName evidence="1">Uncharacterized protein</fullName>
    </submittedName>
</protein>
<comment type="caution">
    <text evidence="1">The sequence shown here is derived from an EMBL/GenBank/DDBJ whole genome shotgun (WGS) entry which is preliminary data.</text>
</comment>